<gene>
    <name evidence="2" type="ORF">BJ875DRAFT_59622</name>
</gene>
<feature type="region of interest" description="Disordered" evidence="1">
    <location>
        <begin position="1"/>
        <end position="26"/>
    </location>
</feature>
<sequence>MSSRPSKRSNTVNGSANKGARRSAQSTAQLIDSLNTHRVNTLTELRRIERVAAESSDDDQVAFQGPMTSAWTYYVTSHNLLSELRGLSRNYPFSSEMLDDAKWRVSNDPDSNRSWNYAWLVLIKIRDDAMVDIYASADASKPEMWDGQIPETDEAQQLASCFAWEWKEALDQMLRHWETPPTTTGY</sequence>
<dbReference type="EMBL" id="MU251519">
    <property type="protein sequence ID" value="KAG9233022.1"/>
    <property type="molecule type" value="Genomic_DNA"/>
</dbReference>
<proteinExistence type="predicted"/>
<evidence type="ECO:0000256" key="1">
    <source>
        <dbReference type="SAM" id="MobiDB-lite"/>
    </source>
</evidence>
<organism evidence="2 3">
    <name type="scientific">Amylocarpus encephaloides</name>
    <dbReference type="NCBI Taxonomy" id="45428"/>
    <lineage>
        <taxon>Eukaryota</taxon>
        <taxon>Fungi</taxon>
        <taxon>Dikarya</taxon>
        <taxon>Ascomycota</taxon>
        <taxon>Pezizomycotina</taxon>
        <taxon>Leotiomycetes</taxon>
        <taxon>Helotiales</taxon>
        <taxon>Helotiales incertae sedis</taxon>
        <taxon>Amylocarpus</taxon>
    </lineage>
</organism>
<reference evidence="2" key="1">
    <citation type="journal article" date="2021" name="IMA Fungus">
        <title>Genomic characterization of three marine fungi, including Emericellopsis atlantica sp. nov. with signatures of a generalist lifestyle and marine biomass degradation.</title>
        <authorList>
            <person name="Hagestad O.C."/>
            <person name="Hou L."/>
            <person name="Andersen J.H."/>
            <person name="Hansen E.H."/>
            <person name="Altermark B."/>
            <person name="Li C."/>
            <person name="Kuhnert E."/>
            <person name="Cox R.J."/>
            <person name="Crous P.W."/>
            <person name="Spatafora J.W."/>
            <person name="Lail K."/>
            <person name="Amirebrahimi M."/>
            <person name="Lipzen A."/>
            <person name="Pangilinan J."/>
            <person name="Andreopoulos W."/>
            <person name="Hayes R.D."/>
            <person name="Ng V."/>
            <person name="Grigoriev I.V."/>
            <person name="Jackson S.A."/>
            <person name="Sutton T.D.S."/>
            <person name="Dobson A.D.W."/>
            <person name="Rama T."/>
        </authorList>
    </citation>
    <scope>NUCLEOTIDE SEQUENCE</scope>
    <source>
        <strain evidence="2">TRa018bII</strain>
    </source>
</reference>
<evidence type="ECO:0000313" key="2">
    <source>
        <dbReference type="EMBL" id="KAG9233022.1"/>
    </source>
</evidence>
<dbReference type="AlphaFoldDB" id="A0A9P8C4C9"/>
<dbReference type="OrthoDB" id="4932428at2759"/>
<accession>A0A9P8C4C9</accession>
<name>A0A9P8C4C9_9HELO</name>
<comment type="caution">
    <text evidence="2">The sequence shown here is derived from an EMBL/GenBank/DDBJ whole genome shotgun (WGS) entry which is preliminary data.</text>
</comment>
<feature type="compositionally biased region" description="Polar residues" evidence="1">
    <location>
        <begin position="1"/>
        <end position="16"/>
    </location>
</feature>
<dbReference type="Proteomes" id="UP000824998">
    <property type="component" value="Unassembled WGS sequence"/>
</dbReference>
<protein>
    <submittedName>
        <fullName evidence="2">Uncharacterized protein</fullName>
    </submittedName>
</protein>
<keyword evidence="3" id="KW-1185">Reference proteome</keyword>
<evidence type="ECO:0000313" key="3">
    <source>
        <dbReference type="Proteomes" id="UP000824998"/>
    </source>
</evidence>